<dbReference type="SUPFAM" id="SSF52540">
    <property type="entry name" value="P-loop containing nucleoside triphosphate hydrolases"/>
    <property type="match status" value="1"/>
</dbReference>
<dbReference type="InterPro" id="IPR036640">
    <property type="entry name" value="ABC1_TM_sf"/>
</dbReference>
<dbReference type="Pfam" id="PF00664">
    <property type="entry name" value="ABC_membrane"/>
    <property type="match status" value="1"/>
</dbReference>
<dbReference type="InterPro" id="IPR011527">
    <property type="entry name" value="ABC1_TM_dom"/>
</dbReference>
<keyword evidence="7 8" id="KW-0472">Membrane</keyword>
<dbReference type="EMBL" id="WTVG01000089">
    <property type="protein sequence ID" value="NMG26743.1"/>
    <property type="molecule type" value="Genomic_DNA"/>
</dbReference>
<dbReference type="PANTHER" id="PTHR43394:SF1">
    <property type="entry name" value="ATP-BINDING CASSETTE SUB-FAMILY B MEMBER 10, MITOCHONDRIAL"/>
    <property type="match status" value="1"/>
</dbReference>
<evidence type="ECO:0000256" key="6">
    <source>
        <dbReference type="ARBA" id="ARBA00022989"/>
    </source>
</evidence>
<evidence type="ECO:0000259" key="9">
    <source>
        <dbReference type="PROSITE" id="PS50893"/>
    </source>
</evidence>
<proteinExistence type="predicted"/>
<keyword evidence="6 8" id="KW-1133">Transmembrane helix</keyword>
<reference evidence="11" key="1">
    <citation type="submission" date="2019-12" db="EMBL/GenBank/DDBJ databases">
        <title>Comparative genomics gives insights into the taxonomy of the Azoarcus-Aromatoleum group and reveals separate origins of nif in the plant-associated Azoarcus and non-plant-associated Aromatoleum sub-groups.</title>
        <authorList>
            <person name="Lafos M."/>
            <person name="Maluk M."/>
            <person name="Batista M."/>
            <person name="Junghare M."/>
            <person name="Carmona M."/>
            <person name="Faoro H."/>
            <person name="Cruz L.M."/>
            <person name="Battistoni F."/>
            <person name="De Souza E."/>
            <person name="Pedrosa F."/>
            <person name="Chen W.-M."/>
            <person name="Poole P.S."/>
            <person name="Dixon R.A."/>
            <person name="James E.K."/>
        </authorList>
    </citation>
    <scope>NUCLEOTIDE SEQUENCE</scope>
    <source>
        <strain evidence="11">LuFRes1</strain>
    </source>
</reference>
<dbReference type="InterPro" id="IPR039421">
    <property type="entry name" value="Type_1_exporter"/>
</dbReference>
<evidence type="ECO:0000256" key="4">
    <source>
        <dbReference type="ARBA" id="ARBA00022741"/>
    </source>
</evidence>
<comment type="caution">
    <text evidence="11">The sequence shown here is derived from an EMBL/GenBank/DDBJ whole genome shotgun (WGS) entry which is preliminary data.</text>
</comment>
<dbReference type="InterPro" id="IPR003439">
    <property type="entry name" value="ABC_transporter-like_ATP-bd"/>
</dbReference>
<feature type="transmembrane region" description="Helical" evidence="8">
    <location>
        <begin position="144"/>
        <end position="172"/>
    </location>
</feature>
<dbReference type="InterPro" id="IPR017871">
    <property type="entry name" value="ABC_transporter-like_CS"/>
</dbReference>
<feature type="domain" description="ABC transmembrane type-1" evidence="10">
    <location>
        <begin position="24"/>
        <end position="299"/>
    </location>
</feature>
<dbReference type="Proteomes" id="UP000615989">
    <property type="component" value="Unassembled WGS sequence"/>
</dbReference>
<dbReference type="InterPro" id="IPR003593">
    <property type="entry name" value="AAA+_ATPase"/>
</dbReference>
<keyword evidence="12" id="KW-1185">Reference proteome</keyword>
<evidence type="ECO:0000256" key="5">
    <source>
        <dbReference type="ARBA" id="ARBA00022840"/>
    </source>
</evidence>
<dbReference type="PROSITE" id="PS50893">
    <property type="entry name" value="ABC_TRANSPORTER_2"/>
    <property type="match status" value="1"/>
</dbReference>
<dbReference type="InterPro" id="IPR027417">
    <property type="entry name" value="P-loop_NTPase"/>
</dbReference>
<evidence type="ECO:0000256" key="8">
    <source>
        <dbReference type="SAM" id="Phobius"/>
    </source>
</evidence>
<dbReference type="RefSeq" id="WP_169120148.1">
    <property type="nucleotide sequence ID" value="NZ_WTVG02000032.1"/>
</dbReference>
<keyword evidence="2" id="KW-1003">Cell membrane</keyword>
<dbReference type="Gene3D" id="1.20.1560.10">
    <property type="entry name" value="ABC transporter type 1, transmembrane domain"/>
    <property type="match status" value="1"/>
</dbReference>
<accession>A0ABX1PQ67</accession>
<dbReference type="PROSITE" id="PS00211">
    <property type="entry name" value="ABC_TRANSPORTER_1"/>
    <property type="match status" value="1"/>
</dbReference>
<feature type="transmembrane region" description="Helical" evidence="8">
    <location>
        <begin position="20"/>
        <end position="43"/>
    </location>
</feature>
<sequence>MPSTDTPRRLPTLLAPLHSALWYAAGFSIFVNLMLLGPTLYMLQVFDRVLSSRSEATLAMLSVGVAIALVAMSAVEVARSRVLVEVGRRIDECLGETVLRHIVRVASAPAPASPSGGLRDVGTLRGFLSGANVIALFDAPWMGVYVIVIFLFHPALGAVALGGALLLMAIAWSTERANRTALEQLAESTRRGAQFVDQGLRNADVLNGMGMTVAFAARWNGLNRRTLDLMQTSSTRAGSLLAASKFLRQAIQVTMMGVGAWLVLDNHVTPGIMIAGTILFGRAMAPVEALIGNWSGLVAARGAYRRLTQLLPAAQDSGERTPLPTPTGKLQLERIALAGRSPDFPLLRHVDFTLPASKSLGILGPSGAGKSSLAKVMVGVWAPSAGKVRIDGAEIAQWDVQQLGPHLGYLPQDVELFPGTVAENIARFDTQAGPEVVEAACRAHAYDMILKLPDGFNTLLGEGGIRLSAGQAQRVGLARALFRRPCIVVLDEPNANLDADGEQALVLTLAELRQERTTVVVITHKASLVAPLDYLLVLREGRMELLGPRDEVLARLSGSAQPAAAAELMQGAA</sequence>
<evidence type="ECO:0000313" key="12">
    <source>
        <dbReference type="Proteomes" id="UP000615989"/>
    </source>
</evidence>
<dbReference type="SUPFAM" id="SSF90123">
    <property type="entry name" value="ABC transporter transmembrane region"/>
    <property type="match status" value="1"/>
</dbReference>
<organism evidence="11 12">
    <name type="scientific">Aromatoleum anaerobium</name>
    <dbReference type="NCBI Taxonomy" id="182180"/>
    <lineage>
        <taxon>Bacteria</taxon>
        <taxon>Pseudomonadati</taxon>
        <taxon>Pseudomonadota</taxon>
        <taxon>Betaproteobacteria</taxon>
        <taxon>Rhodocyclales</taxon>
        <taxon>Rhodocyclaceae</taxon>
        <taxon>Aromatoleum</taxon>
    </lineage>
</organism>
<dbReference type="Gene3D" id="3.40.50.300">
    <property type="entry name" value="P-loop containing nucleotide triphosphate hydrolases"/>
    <property type="match status" value="1"/>
</dbReference>
<evidence type="ECO:0000256" key="2">
    <source>
        <dbReference type="ARBA" id="ARBA00022475"/>
    </source>
</evidence>
<evidence type="ECO:0000259" key="10">
    <source>
        <dbReference type="PROSITE" id="PS50929"/>
    </source>
</evidence>
<comment type="subcellular location">
    <subcellularLocation>
        <location evidence="1">Cell membrane</location>
        <topology evidence="1">Multi-pass membrane protein</topology>
    </subcellularLocation>
</comment>
<keyword evidence="4" id="KW-0547">Nucleotide-binding</keyword>
<evidence type="ECO:0000256" key="7">
    <source>
        <dbReference type="ARBA" id="ARBA00023136"/>
    </source>
</evidence>
<name>A0ABX1PQ67_9RHOO</name>
<dbReference type="InterPro" id="IPR010128">
    <property type="entry name" value="ATPase_T1SS_PrtD-like"/>
</dbReference>
<dbReference type="Pfam" id="PF00005">
    <property type="entry name" value="ABC_tran"/>
    <property type="match status" value="1"/>
</dbReference>
<evidence type="ECO:0000256" key="1">
    <source>
        <dbReference type="ARBA" id="ARBA00004651"/>
    </source>
</evidence>
<keyword evidence="5" id="KW-0067">ATP-binding</keyword>
<keyword evidence="3 8" id="KW-0812">Transmembrane</keyword>
<evidence type="ECO:0000313" key="11">
    <source>
        <dbReference type="EMBL" id="NMG26743.1"/>
    </source>
</evidence>
<dbReference type="SMART" id="SM00382">
    <property type="entry name" value="AAA"/>
    <property type="match status" value="1"/>
</dbReference>
<feature type="domain" description="ABC transporter" evidence="9">
    <location>
        <begin position="330"/>
        <end position="565"/>
    </location>
</feature>
<dbReference type="PROSITE" id="PS50929">
    <property type="entry name" value="ABC_TM1F"/>
    <property type="match status" value="1"/>
</dbReference>
<feature type="transmembrane region" description="Helical" evidence="8">
    <location>
        <begin position="55"/>
        <end position="75"/>
    </location>
</feature>
<evidence type="ECO:0000256" key="3">
    <source>
        <dbReference type="ARBA" id="ARBA00022692"/>
    </source>
</evidence>
<gene>
    <name evidence="11" type="ORF">GO606_18920</name>
</gene>
<dbReference type="NCBIfam" id="TIGR01842">
    <property type="entry name" value="type_I_sec_PrtD"/>
    <property type="match status" value="1"/>
</dbReference>
<dbReference type="PANTHER" id="PTHR43394">
    <property type="entry name" value="ATP-DEPENDENT PERMEASE MDL1, MITOCHONDRIAL"/>
    <property type="match status" value="1"/>
</dbReference>
<protein>
    <submittedName>
        <fullName evidence="11">Type I secretion system permease/ATPase</fullName>
    </submittedName>
</protein>